<name>A0A2N3III0_9BACT</name>
<sequence length="200" mass="23522">MEVNKADVDFLQDKITAIRFELTPYMQSRNLVFNAEQMLELLVALPVVIGVNLDHQIDFFEERVLDHAAKVASQFYNEQLNEDTHALFKRIAEPDNTMNDSVFVQDFKHEMRFMITSFATYQEHWLKALQYLWELEPLLKKYNPFFKPLRKSFVETMYMILLSNSGDDKIETEQMNKVLAQLGIQVDDAEFEQIKQSVAK</sequence>
<evidence type="ECO:0000313" key="2">
    <source>
        <dbReference type="Proteomes" id="UP000233387"/>
    </source>
</evidence>
<proteinExistence type="predicted"/>
<dbReference type="EMBL" id="NKXO01000010">
    <property type="protein sequence ID" value="PKQ70139.1"/>
    <property type="molecule type" value="Genomic_DNA"/>
</dbReference>
<evidence type="ECO:0000313" key="1">
    <source>
        <dbReference type="EMBL" id="PKQ70139.1"/>
    </source>
</evidence>
<gene>
    <name evidence="1" type="ORF">Rain11_0799</name>
</gene>
<dbReference type="AlphaFoldDB" id="A0A2N3III0"/>
<organism evidence="1 2">
    <name type="scientific">Raineya orbicola</name>
    <dbReference type="NCBI Taxonomy" id="2016530"/>
    <lineage>
        <taxon>Bacteria</taxon>
        <taxon>Pseudomonadati</taxon>
        <taxon>Bacteroidota</taxon>
        <taxon>Cytophagia</taxon>
        <taxon>Cytophagales</taxon>
        <taxon>Raineyaceae</taxon>
        <taxon>Raineya</taxon>
    </lineage>
</organism>
<comment type="caution">
    <text evidence="1">The sequence shown here is derived from an EMBL/GenBank/DDBJ whole genome shotgun (WGS) entry which is preliminary data.</text>
</comment>
<accession>A0A2N3III0</accession>
<reference evidence="1 2" key="1">
    <citation type="submission" date="2017-06" db="EMBL/GenBank/DDBJ databases">
        <title>Raineya orbicola gen. nov., sp. nov. a slightly thermophilic bacterium of the phylum Bacteroidetes and the description of Raineyaceae fam. nov.</title>
        <authorList>
            <person name="Albuquerque L."/>
            <person name="Polonia A.R.M."/>
            <person name="Barroso C."/>
            <person name="Froufe H.J.C."/>
            <person name="Lage O."/>
            <person name="Lobo-Da-Cunha A."/>
            <person name="Egas C."/>
            <person name="Da Costa M.S."/>
        </authorList>
    </citation>
    <scope>NUCLEOTIDE SEQUENCE [LARGE SCALE GENOMIC DNA]</scope>
    <source>
        <strain evidence="1 2">SPSPC-11</strain>
    </source>
</reference>
<dbReference type="Proteomes" id="UP000233387">
    <property type="component" value="Unassembled WGS sequence"/>
</dbReference>
<keyword evidence="2" id="KW-1185">Reference proteome</keyword>
<dbReference type="RefSeq" id="WP_101358062.1">
    <property type="nucleotide sequence ID" value="NZ_NKXO01000010.1"/>
</dbReference>
<dbReference type="OrthoDB" id="9823072at2"/>
<protein>
    <submittedName>
        <fullName evidence="1">Uncharacterized protein</fullName>
    </submittedName>
</protein>